<keyword evidence="7" id="KW-0998">Cell outer membrane</keyword>
<evidence type="ECO:0000256" key="7">
    <source>
        <dbReference type="ARBA" id="ARBA00023237"/>
    </source>
</evidence>
<dbReference type="Gene3D" id="1.20.1600.10">
    <property type="entry name" value="Outer membrane efflux proteins (OEP)"/>
    <property type="match status" value="1"/>
</dbReference>
<evidence type="ECO:0000313" key="10">
    <source>
        <dbReference type="Proteomes" id="UP000182124"/>
    </source>
</evidence>
<keyword evidence="4" id="KW-1134">Transmembrane beta strand</keyword>
<dbReference type="GO" id="GO:1990281">
    <property type="term" value="C:efflux pump complex"/>
    <property type="evidence" value="ECO:0007669"/>
    <property type="project" value="TreeGrafter"/>
</dbReference>
<dbReference type="AlphaFoldDB" id="A0A1G4V6X8"/>
<comment type="similarity">
    <text evidence="2">Belongs to the outer membrane factor (OMF) (TC 1.B.17) family.</text>
</comment>
<keyword evidence="5" id="KW-0812">Transmembrane</keyword>
<keyword evidence="6" id="KW-0472">Membrane</keyword>
<keyword evidence="3" id="KW-0813">Transport</keyword>
<proteinExistence type="inferred from homology"/>
<dbReference type="PANTHER" id="PTHR30026">
    <property type="entry name" value="OUTER MEMBRANE PROTEIN TOLC"/>
    <property type="match status" value="1"/>
</dbReference>
<accession>A0A1G4V6X8</accession>
<evidence type="ECO:0000256" key="3">
    <source>
        <dbReference type="ARBA" id="ARBA00022448"/>
    </source>
</evidence>
<dbReference type="InterPro" id="IPR003423">
    <property type="entry name" value="OMP_efflux"/>
</dbReference>
<keyword evidence="8" id="KW-0732">Signal</keyword>
<dbReference type="Pfam" id="PF02321">
    <property type="entry name" value="OEP"/>
    <property type="match status" value="2"/>
</dbReference>
<name>A0A1G4V6X8_9FLAO</name>
<dbReference type="eggNOG" id="COG1538">
    <property type="taxonomic scope" value="Bacteria"/>
</dbReference>
<dbReference type="STRING" id="329186.SAMN02927925_00363"/>
<feature type="signal peptide" evidence="8">
    <location>
        <begin position="1"/>
        <end position="21"/>
    </location>
</feature>
<evidence type="ECO:0000256" key="8">
    <source>
        <dbReference type="SAM" id="SignalP"/>
    </source>
</evidence>
<comment type="subcellular location">
    <subcellularLocation>
        <location evidence="1">Cell outer membrane</location>
    </subcellularLocation>
</comment>
<evidence type="ECO:0000256" key="2">
    <source>
        <dbReference type="ARBA" id="ARBA00007613"/>
    </source>
</evidence>
<dbReference type="GO" id="GO:0015288">
    <property type="term" value="F:porin activity"/>
    <property type="evidence" value="ECO:0007669"/>
    <property type="project" value="TreeGrafter"/>
</dbReference>
<dbReference type="EMBL" id="FMTY01000001">
    <property type="protein sequence ID" value="SCX01603.1"/>
    <property type="molecule type" value="Genomic_DNA"/>
</dbReference>
<dbReference type="Proteomes" id="UP000182124">
    <property type="component" value="Unassembled WGS sequence"/>
</dbReference>
<protein>
    <submittedName>
        <fullName evidence="9">Outer membrane protein TolC</fullName>
    </submittedName>
</protein>
<gene>
    <name evidence="9" type="ORF">SAMN02927925_00363</name>
</gene>
<evidence type="ECO:0000313" key="9">
    <source>
        <dbReference type="EMBL" id="SCX01603.1"/>
    </source>
</evidence>
<evidence type="ECO:0000256" key="5">
    <source>
        <dbReference type="ARBA" id="ARBA00022692"/>
    </source>
</evidence>
<dbReference type="RefSeq" id="WP_023575421.1">
    <property type="nucleotide sequence ID" value="NZ_CBCSBQ010000003.1"/>
</dbReference>
<reference evidence="9 10" key="1">
    <citation type="submission" date="2016-10" db="EMBL/GenBank/DDBJ databases">
        <authorList>
            <person name="de Groot N.N."/>
        </authorList>
    </citation>
    <scope>NUCLEOTIDE SEQUENCE [LARGE SCALE GENOMIC DNA]</scope>
    <source>
        <strain evidence="9 10">CGMCC 1.3801</strain>
    </source>
</reference>
<sequence>MRYKILFQIVMLLAVFFHGNAQEVLTVDEAVQIALKNNYDIKIASNDAEVSKENKSIANAGMLPKLDATLTQSNTIQNTKQTQATGEVRELDNAKNNSLVYGVSLGWTVFDGFRMFARYDQLKALEKQGEVQLKMMVLTKVSDVMTTYYDLVQQQQLVNALDTTIVISKQRLKTAENRFTIGKASKLEVLNAQVDLNTDLSNLLKQKELFETTKIRLNELLARDVATDFKVVEEVAVDDTLKLVDLNALVEKQNPQLQMALLNKTVAELDLKQVRANRYPTVQLNSGYTFNRSESSLGFVSQSSGRGFNYGVSASLNIFNGFLQNRNEKIAKLQVENSTLVIEQQKQTITSQLASLFQTYLTNVELAKLEENNEAIAKRNLEITLEKFRIGTITTIEFRSAQQNYVNAIARNSSAKFQAKISEVMLNEIAGNIKF</sequence>
<dbReference type="SUPFAM" id="SSF56954">
    <property type="entry name" value="Outer membrane efflux proteins (OEP)"/>
    <property type="match status" value="1"/>
</dbReference>
<dbReference type="GO" id="GO:0009279">
    <property type="term" value="C:cell outer membrane"/>
    <property type="evidence" value="ECO:0007669"/>
    <property type="project" value="UniProtKB-SubCell"/>
</dbReference>
<evidence type="ECO:0000256" key="4">
    <source>
        <dbReference type="ARBA" id="ARBA00022452"/>
    </source>
</evidence>
<evidence type="ECO:0000256" key="6">
    <source>
        <dbReference type="ARBA" id="ARBA00023136"/>
    </source>
</evidence>
<feature type="chain" id="PRO_5010314283" evidence="8">
    <location>
        <begin position="22"/>
        <end position="435"/>
    </location>
</feature>
<evidence type="ECO:0000256" key="1">
    <source>
        <dbReference type="ARBA" id="ARBA00004442"/>
    </source>
</evidence>
<dbReference type="PANTHER" id="PTHR30026:SF20">
    <property type="entry name" value="OUTER MEMBRANE PROTEIN TOLC"/>
    <property type="match status" value="1"/>
</dbReference>
<dbReference type="InterPro" id="IPR051906">
    <property type="entry name" value="TolC-like"/>
</dbReference>
<organism evidence="9 10">
    <name type="scientific">Flavobacterium saliperosum</name>
    <dbReference type="NCBI Taxonomy" id="329186"/>
    <lineage>
        <taxon>Bacteria</taxon>
        <taxon>Pseudomonadati</taxon>
        <taxon>Bacteroidota</taxon>
        <taxon>Flavobacteriia</taxon>
        <taxon>Flavobacteriales</taxon>
        <taxon>Flavobacteriaceae</taxon>
        <taxon>Flavobacterium</taxon>
    </lineage>
</organism>
<dbReference type="GO" id="GO:0015562">
    <property type="term" value="F:efflux transmembrane transporter activity"/>
    <property type="evidence" value="ECO:0007669"/>
    <property type="project" value="InterPro"/>
</dbReference>